<keyword evidence="4 5" id="KW-0472">Membrane</keyword>
<dbReference type="PATRIC" id="fig|1619131.3.peg.320"/>
<gene>
    <name evidence="6" type="ORF">UU59_C0012G0001</name>
</gene>
<comment type="subcellular location">
    <subcellularLocation>
        <location evidence="1">Membrane</location>
        <topology evidence="1">Single-pass membrane protein</topology>
    </subcellularLocation>
</comment>
<name>A0A0G0W2G2_UNCKA</name>
<comment type="caution">
    <text evidence="6">The sequence shown here is derived from an EMBL/GenBank/DDBJ whole genome shotgun (WGS) entry which is preliminary data.</text>
</comment>
<dbReference type="PANTHER" id="PTHR30168:SF0">
    <property type="entry name" value="INNER MEMBRANE PROTEIN"/>
    <property type="match status" value="1"/>
</dbReference>
<dbReference type="InterPro" id="IPR007343">
    <property type="entry name" value="Uncharacterised_pept_Zn_put"/>
</dbReference>
<evidence type="ECO:0000313" key="7">
    <source>
        <dbReference type="Proteomes" id="UP000034544"/>
    </source>
</evidence>
<evidence type="ECO:0000256" key="2">
    <source>
        <dbReference type="ARBA" id="ARBA00022692"/>
    </source>
</evidence>
<accession>A0A0G0W2G2</accession>
<feature type="transmembrane region" description="Helical" evidence="5">
    <location>
        <begin position="21"/>
        <end position="41"/>
    </location>
</feature>
<dbReference type="AlphaFoldDB" id="A0A0G0W2G2"/>
<evidence type="ECO:0000256" key="4">
    <source>
        <dbReference type="ARBA" id="ARBA00023136"/>
    </source>
</evidence>
<evidence type="ECO:0000313" key="6">
    <source>
        <dbReference type="EMBL" id="KKS07125.1"/>
    </source>
</evidence>
<protein>
    <recommendedName>
        <fullName evidence="8">Metalloprotease</fullName>
    </recommendedName>
</protein>
<proteinExistence type="predicted"/>
<dbReference type="GO" id="GO:0016020">
    <property type="term" value="C:membrane"/>
    <property type="evidence" value="ECO:0007669"/>
    <property type="project" value="UniProtKB-SubCell"/>
</dbReference>
<keyword evidence="3 5" id="KW-1133">Transmembrane helix</keyword>
<dbReference type="EMBL" id="LCBF01000012">
    <property type="protein sequence ID" value="KKS07125.1"/>
    <property type="molecule type" value="Genomic_DNA"/>
</dbReference>
<reference evidence="6 7" key="1">
    <citation type="journal article" date="2015" name="Nature">
        <title>rRNA introns, odd ribosomes, and small enigmatic genomes across a large radiation of phyla.</title>
        <authorList>
            <person name="Brown C.T."/>
            <person name="Hug L.A."/>
            <person name="Thomas B.C."/>
            <person name="Sharon I."/>
            <person name="Castelle C.J."/>
            <person name="Singh A."/>
            <person name="Wilkins M.J."/>
            <person name="Williams K.H."/>
            <person name="Banfield J.F."/>
        </authorList>
    </citation>
    <scope>NUCLEOTIDE SEQUENCE [LARGE SCALE GENOMIC DNA]</scope>
</reference>
<evidence type="ECO:0000256" key="3">
    <source>
        <dbReference type="ARBA" id="ARBA00022989"/>
    </source>
</evidence>
<evidence type="ECO:0000256" key="5">
    <source>
        <dbReference type="SAM" id="Phobius"/>
    </source>
</evidence>
<dbReference type="Proteomes" id="UP000034544">
    <property type="component" value="Unassembled WGS sequence"/>
</dbReference>
<keyword evidence="2 5" id="KW-0812">Transmembrane</keyword>
<organism evidence="6 7">
    <name type="scientific">candidate division WWE3 bacterium GW2011_GWE1_41_27</name>
    <dbReference type="NCBI Taxonomy" id="1619131"/>
    <lineage>
        <taxon>Bacteria</taxon>
        <taxon>Katanobacteria</taxon>
    </lineage>
</organism>
<evidence type="ECO:0000256" key="1">
    <source>
        <dbReference type="ARBA" id="ARBA00004167"/>
    </source>
</evidence>
<dbReference type="Pfam" id="PF04228">
    <property type="entry name" value="Zn_peptidase"/>
    <property type="match status" value="1"/>
</dbReference>
<dbReference type="PANTHER" id="PTHR30168">
    <property type="entry name" value="PUTATIVE MEMBRANE PROTEIN YPFJ"/>
    <property type="match status" value="1"/>
</dbReference>
<sequence>MADWGKIFSRGNVEDRRSISPVAMGGIGLAGILLYLVVNIITDGQVNIPLEQLQEISGSAQQPQNTTEFEGQDTYEVFVSTVLGSNNDMWASVFDNSQNSYTPPRLVLFRSATESACGVATSQVGPHYCPLDATIYLDETFFDELTQRYGAEGGDVAEAYIISHEVGHHAQNELGIIDMVDREIQQDEGTANELSVKLELQADCFAGLWAYSIRDLDVLSPGEISEAMDAASAVGDDRIQETVTGRVNPENWTHGSSEQRISWFTRGYESGNVSSCDTFN</sequence>
<evidence type="ECO:0008006" key="8">
    <source>
        <dbReference type="Google" id="ProtNLM"/>
    </source>
</evidence>